<accession>A0ABT2VNF0</accession>
<dbReference type="Proteomes" id="UP001209257">
    <property type="component" value="Unassembled WGS sequence"/>
</dbReference>
<feature type="domain" description="UmuC" evidence="3">
    <location>
        <begin position="25"/>
        <end position="147"/>
    </location>
</feature>
<keyword evidence="5" id="KW-1185">Reference proteome</keyword>
<evidence type="ECO:0000256" key="1">
    <source>
        <dbReference type="ARBA" id="ARBA00022763"/>
    </source>
</evidence>
<evidence type="ECO:0000313" key="4">
    <source>
        <dbReference type="EMBL" id="MCU7554825.1"/>
    </source>
</evidence>
<dbReference type="InterPro" id="IPR043502">
    <property type="entry name" value="DNA/RNA_pol_sf"/>
</dbReference>
<comment type="caution">
    <text evidence="4">The sequence shown here is derived from an EMBL/GenBank/DDBJ whole genome shotgun (WGS) entry which is preliminary data.</text>
</comment>
<feature type="region of interest" description="Disordered" evidence="2">
    <location>
        <begin position="370"/>
        <end position="394"/>
    </location>
</feature>
<dbReference type="PANTHER" id="PTHR35369:SF2">
    <property type="entry name" value="BLR3025 PROTEIN"/>
    <property type="match status" value="1"/>
</dbReference>
<dbReference type="Pfam" id="PF00817">
    <property type="entry name" value="IMS"/>
    <property type="match status" value="1"/>
</dbReference>
<gene>
    <name evidence="4" type="ORF">OCL06_09455</name>
</gene>
<name>A0ABT2VNF0_9ALTE</name>
<proteinExistence type="predicted"/>
<evidence type="ECO:0000256" key="2">
    <source>
        <dbReference type="SAM" id="MobiDB-lite"/>
    </source>
</evidence>
<evidence type="ECO:0000313" key="5">
    <source>
        <dbReference type="Proteomes" id="UP001209257"/>
    </source>
</evidence>
<protein>
    <submittedName>
        <fullName evidence="4">DNA polymerase Y family protein</fullName>
    </submittedName>
</protein>
<sequence>MLWVYIQFTRLTLDFLARTAGHPDHEPVVIYHPQNNTLVQCNDAALEAELKPGMGLAHAAALASNLQILNYSEDTERAHLQAIAARLYQVASDIVVFNPAALAVRLDNLSQYYGTLTAAWSTLTRELSPMGVTFSFGSGWSVECARVLAMANSNALNTDSQSIRSCLARCTVACLQLDNKQAASFSRVGIQTVKQLLALPLAELGQRFSNELIRYITAVRGETFPTHPLFRPGDTFQRRVDVGYEIDNTQHLQPYITGLLEELCVYLRLSNRCTSELSFTLYYRETDADTIQVRSAEPQFQVEQWRTLTELQLDTVQLSAPVISVGLEVKQLEALNPDSQDFFENRQQYFAHKQLISRLQARLGEQSVSQPHLANEHRVEKLSEPDDLPEPTSPSRWQPAFLLDPPLPLTTATQITFGPVRIHTGWWDKQSVKRDYFIAKSEDGRYLQVYRDHHQQWWVQGLYA</sequence>
<dbReference type="EMBL" id="JAOTJC010000007">
    <property type="protein sequence ID" value="MCU7554825.1"/>
    <property type="molecule type" value="Genomic_DNA"/>
</dbReference>
<keyword evidence="1" id="KW-0227">DNA damage</keyword>
<dbReference type="InterPro" id="IPR050356">
    <property type="entry name" value="SulA_CellDiv_inhibitor"/>
</dbReference>
<evidence type="ECO:0000259" key="3">
    <source>
        <dbReference type="Pfam" id="PF00817"/>
    </source>
</evidence>
<dbReference type="CDD" id="cd03468">
    <property type="entry name" value="PolY_like"/>
    <property type="match status" value="1"/>
</dbReference>
<organism evidence="4 5">
    <name type="scientific">Alteromonas salexigens</name>
    <dbReference type="NCBI Taxonomy" id="2982530"/>
    <lineage>
        <taxon>Bacteria</taxon>
        <taxon>Pseudomonadati</taxon>
        <taxon>Pseudomonadota</taxon>
        <taxon>Gammaproteobacteria</taxon>
        <taxon>Alteromonadales</taxon>
        <taxon>Alteromonadaceae</taxon>
        <taxon>Alteromonas/Salinimonas group</taxon>
        <taxon>Alteromonas</taxon>
    </lineage>
</organism>
<feature type="compositionally biased region" description="Basic and acidic residues" evidence="2">
    <location>
        <begin position="374"/>
        <end position="384"/>
    </location>
</feature>
<reference evidence="5" key="1">
    <citation type="submission" date="2023-07" db="EMBL/GenBank/DDBJ databases">
        <title>Study on multiphase classification of strain Alteromonas salexigens isolated from the Yellow Sea.</title>
        <authorList>
            <person name="Sun L."/>
        </authorList>
    </citation>
    <scope>NUCLEOTIDE SEQUENCE [LARGE SCALE GENOMIC DNA]</scope>
    <source>
        <strain evidence="5">ASW11-19</strain>
    </source>
</reference>
<dbReference type="RefSeq" id="WP_262993832.1">
    <property type="nucleotide sequence ID" value="NZ_JAOTJC010000007.1"/>
</dbReference>
<dbReference type="SUPFAM" id="SSF56672">
    <property type="entry name" value="DNA/RNA polymerases"/>
    <property type="match status" value="1"/>
</dbReference>
<dbReference type="InterPro" id="IPR001126">
    <property type="entry name" value="UmuC"/>
</dbReference>
<dbReference type="PANTHER" id="PTHR35369">
    <property type="entry name" value="BLR3025 PROTEIN-RELATED"/>
    <property type="match status" value="1"/>
</dbReference>